<feature type="domain" description="SKP1 component POZ" evidence="5">
    <location>
        <begin position="13"/>
        <end position="73"/>
    </location>
</feature>
<evidence type="ECO:0000259" key="5">
    <source>
        <dbReference type="Pfam" id="PF03931"/>
    </source>
</evidence>
<evidence type="ECO:0000313" key="6">
    <source>
        <dbReference type="EMBL" id="CAG9317534.1"/>
    </source>
</evidence>
<dbReference type="InterPro" id="IPR039948">
    <property type="entry name" value="ELC1"/>
</dbReference>
<dbReference type="InterPro" id="IPR011333">
    <property type="entry name" value="SKP1/BTB/POZ_sf"/>
</dbReference>
<dbReference type="GO" id="GO:0005634">
    <property type="term" value="C:nucleus"/>
    <property type="evidence" value="ECO:0007669"/>
    <property type="project" value="UniProtKB-SubCell"/>
</dbReference>
<comment type="similarity">
    <text evidence="2">Belongs to the SKP1 family.</text>
</comment>
<dbReference type="Gene3D" id="3.30.710.10">
    <property type="entry name" value="Potassium Channel Kv1.1, Chain A"/>
    <property type="match status" value="1"/>
</dbReference>
<dbReference type="FunFam" id="3.30.710.10:FF:000035">
    <property type="entry name" value="Elongin C transcription elongation factor"/>
    <property type="match status" value="1"/>
</dbReference>
<evidence type="ECO:0000256" key="1">
    <source>
        <dbReference type="ARBA" id="ARBA00004123"/>
    </source>
</evidence>
<keyword evidence="7" id="KW-1185">Reference proteome</keyword>
<dbReference type="SUPFAM" id="SSF54695">
    <property type="entry name" value="POZ domain"/>
    <property type="match status" value="1"/>
</dbReference>
<evidence type="ECO:0000256" key="2">
    <source>
        <dbReference type="ARBA" id="ARBA00009993"/>
    </source>
</evidence>
<comment type="subcellular location">
    <subcellularLocation>
        <location evidence="1">Nucleus</location>
    </subcellularLocation>
</comment>
<dbReference type="Pfam" id="PF03931">
    <property type="entry name" value="Skp1_POZ"/>
    <property type="match status" value="1"/>
</dbReference>
<accession>A0AAU9IWT6</accession>
<reference evidence="6" key="1">
    <citation type="submission" date="2021-09" db="EMBL/GenBank/DDBJ databases">
        <authorList>
            <consortium name="AG Swart"/>
            <person name="Singh M."/>
            <person name="Singh A."/>
            <person name="Seah K."/>
            <person name="Emmerich C."/>
        </authorList>
    </citation>
    <scope>NUCLEOTIDE SEQUENCE</scope>
    <source>
        <strain evidence="6">ATCC30299</strain>
    </source>
</reference>
<dbReference type="EMBL" id="CAJZBQ010000018">
    <property type="protein sequence ID" value="CAG9317534.1"/>
    <property type="molecule type" value="Genomic_DNA"/>
</dbReference>
<name>A0AAU9IWT6_9CILI</name>
<evidence type="ECO:0000256" key="4">
    <source>
        <dbReference type="ARBA" id="ARBA00023242"/>
    </source>
</evidence>
<keyword evidence="4" id="KW-0539">Nucleus</keyword>
<protein>
    <recommendedName>
        <fullName evidence="3">Elongin-C</fullName>
    </recommendedName>
</protein>
<dbReference type="AlphaFoldDB" id="A0AAU9IWT6"/>
<dbReference type="Proteomes" id="UP001162131">
    <property type="component" value="Unassembled WGS sequence"/>
</dbReference>
<dbReference type="PANTHER" id="PTHR20648">
    <property type="entry name" value="ELONGIN-C"/>
    <property type="match status" value="1"/>
</dbReference>
<organism evidence="6 7">
    <name type="scientific">Blepharisma stoltei</name>
    <dbReference type="NCBI Taxonomy" id="1481888"/>
    <lineage>
        <taxon>Eukaryota</taxon>
        <taxon>Sar</taxon>
        <taxon>Alveolata</taxon>
        <taxon>Ciliophora</taxon>
        <taxon>Postciliodesmatophora</taxon>
        <taxon>Heterotrichea</taxon>
        <taxon>Heterotrichida</taxon>
        <taxon>Blepharismidae</taxon>
        <taxon>Blepharisma</taxon>
    </lineage>
</organism>
<sequence>MEEELSQIRLDEIVKIITGDEQVFYIEKCYADMSYNMKCGLNCVNMESINKEFRFPDIRGEVMEKVIQYLHYKLKYQQLLDRDVVKMNQVPKFELDPELALDVLIAANYLQC</sequence>
<evidence type="ECO:0000313" key="7">
    <source>
        <dbReference type="Proteomes" id="UP001162131"/>
    </source>
</evidence>
<proteinExistence type="inferred from homology"/>
<dbReference type="InterPro" id="IPR001232">
    <property type="entry name" value="SKP1-like"/>
</dbReference>
<dbReference type="GO" id="GO:0006511">
    <property type="term" value="P:ubiquitin-dependent protein catabolic process"/>
    <property type="evidence" value="ECO:0007669"/>
    <property type="project" value="InterPro"/>
</dbReference>
<evidence type="ECO:0000256" key="3">
    <source>
        <dbReference type="ARBA" id="ARBA00021347"/>
    </source>
</evidence>
<dbReference type="InterPro" id="IPR016073">
    <property type="entry name" value="Skp1_comp_POZ"/>
</dbReference>
<gene>
    <name evidence="6" type="ORF">BSTOLATCC_MIC18780</name>
</gene>
<dbReference type="SMART" id="SM00512">
    <property type="entry name" value="Skp1"/>
    <property type="match status" value="1"/>
</dbReference>
<comment type="caution">
    <text evidence="6">The sequence shown here is derived from an EMBL/GenBank/DDBJ whole genome shotgun (WGS) entry which is preliminary data.</text>
</comment>